<sequence>MGINQLEQNLIRKGILPALCGLLDPGSAFYLVGGAVRDALLNRNSTDFDFATPSDPTNLAKSFAAEIGGSWFMLDPQRRQSRVVAGQGMDRFSCDFAPFRADTLDGDLLRRDFTINAMAIALKPGVGFGPLLDPLDGQQDLQRRRLRCCSSEVLFKDPLRVLKGVRHTICLQLTIEPSTLASMRHAAPSLDRVASERIRSEFAAMLAVSPARRCLVWLQELDLLPLIFGSAAKGGISGAGLARLDRAEEWLSFLVQTDKSGSLAEFFSQELEQGITRAIAFKLAAWFSGQKFNGVRLILQNLHCSRAVQQAVDCMLDLEQRQADELLQLSATGRSRALWADNLGSHPRLAVCFLGLLLPLSFTESARLLLPVLSDLDHFRTNGKVPDLLTGGWLQQNLSLKGPDIGLCLKALRQEEIAGRVVNQQQAEHFVLNHWQMTRQKTIDKET</sequence>
<evidence type="ECO:0000256" key="3">
    <source>
        <dbReference type="ARBA" id="ARBA00022555"/>
    </source>
</evidence>
<comment type="cofactor">
    <cofactor evidence="1">
        <name>Mg(2+)</name>
        <dbReference type="ChEBI" id="CHEBI:18420"/>
    </cofactor>
</comment>
<keyword evidence="7" id="KW-0479">Metal-binding</keyword>
<dbReference type="KEGG" id="pef:A7E78_02130"/>
<dbReference type="InterPro" id="IPR050124">
    <property type="entry name" value="tRNA_CCA-adding_enzyme"/>
</dbReference>
<dbReference type="RefSeq" id="WP_072282720.1">
    <property type="nucleotide sequence ID" value="NZ_CP015519.1"/>
</dbReference>
<dbReference type="Gene3D" id="3.30.460.10">
    <property type="entry name" value="Beta Polymerase, domain 2"/>
    <property type="match status" value="1"/>
</dbReference>
<dbReference type="PANTHER" id="PTHR47545">
    <property type="entry name" value="MULTIFUNCTIONAL CCA PROTEIN"/>
    <property type="match status" value="1"/>
</dbReference>
<evidence type="ECO:0000256" key="9">
    <source>
        <dbReference type="ARBA" id="ARBA00022842"/>
    </source>
</evidence>
<dbReference type="Pfam" id="PF12627">
    <property type="entry name" value="PolyA_pol_RNAbd"/>
    <property type="match status" value="1"/>
</dbReference>
<protein>
    <recommendedName>
        <fullName evidence="16">CCA tRNA nucleotidyltransferase</fullName>
    </recommendedName>
</protein>
<dbReference type="Proteomes" id="UP000182517">
    <property type="component" value="Chromosome"/>
</dbReference>
<reference evidence="14 15" key="1">
    <citation type="journal article" date="2017" name="Genome Announc.">
        <title>Complete Genome Sequences of Two Acetylene-Fermenting Pelobacter acetylenicus Strains.</title>
        <authorList>
            <person name="Sutton J.M."/>
            <person name="Baesman S.M."/>
            <person name="Fierst J.L."/>
            <person name="Poret-Peterson A.T."/>
            <person name="Oremland R.S."/>
            <person name="Dunlap D.S."/>
            <person name="Akob D.M."/>
        </authorList>
    </citation>
    <scope>NUCLEOTIDE SEQUENCE [LARGE SCALE GENOMIC DNA]</scope>
    <source>
        <strain evidence="14 15">SFB93</strain>
    </source>
</reference>
<dbReference type="Gene3D" id="1.10.3090.10">
    <property type="entry name" value="cca-adding enzyme, domain 2"/>
    <property type="match status" value="1"/>
</dbReference>
<dbReference type="EMBL" id="CP015519">
    <property type="protein sequence ID" value="APG26760.1"/>
    <property type="molecule type" value="Genomic_DNA"/>
</dbReference>
<evidence type="ECO:0000256" key="11">
    <source>
        <dbReference type="RuleBase" id="RU003953"/>
    </source>
</evidence>
<dbReference type="PANTHER" id="PTHR47545:SF2">
    <property type="entry name" value="CC-ADDING TRNA NUCLEOTIDYLTRANSFERASE"/>
    <property type="match status" value="1"/>
</dbReference>
<dbReference type="STRING" id="1842532.A7E78_02130"/>
<dbReference type="GO" id="GO:0046872">
    <property type="term" value="F:metal ion binding"/>
    <property type="evidence" value="ECO:0007669"/>
    <property type="project" value="UniProtKB-KW"/>
</dbReference>
<evidence type="ECO:0000256" key="1">
    <source>
        <dbReference type="ARBA" id="ARBA00001946"/>
    </source>
</evidence>
<keyword evidence="4 11" id="KW-0808">Transferase</keyword>
<dbReference type="GO" id="GO:0008033">
    <property type="term" value="P:tRNA processing"/>
    <property type="evidence" value="ECO:0007669"/>
    <property type="project" value="UniProtKB-KW"/>
</dbReference>
<feature type="domain" description="Poly A polymerase head" evidence="12">
    <location>
        <begin position="29"/>
        <end position="147"/>
    </location>
</feature>
<gene>
    <name evidence="14" type="ORF">A7E78_02130</name>
</gene>
<name>A0A1L3GLI6_9BACT</name>
<keyword evidence="8" id="KW-0547">Nucleotide-binding</keyword>
<dbReference type="GO" id="GO:0000166">
    <property type="term" value="F:nucleotide binding"/>
    <property type="evidence" value="ECO:0007669"/>
    <property type="project" value="UniProtKB-KW"/>
</dbReference>
<evidence type="ECO:0000256" key="5">
    <source>
        <dbReference type="ARBA" id="ARBA00022694"/>
    </source>
</evidence>
<comment type="similarity">
    <text evidence="2 11">Belongs to the tRNA nucleotidyltransferase/poly(A) polymerase family.</text>
</comment>
<evidence type="ECO:0000259" key="12">
    <source>
        <dbReference type="Pfam" id="PF01743"/>
    </source>
</evidence>
<dbReference type="GO" id="GO:0016779">
    <property type="term" value="F:nucleotidyltransferase activity"/>
    <property type="evidence" value="ECO:0007669"/>
    <property type="project" value="UniProtKB-KW"/>
</dbReference>
<keyword evidence="6" id="KW-0548">Nucleotidyltransferase</keyword>
<evidence type="ECO:0000256" key="2">
    <source>
        <dbReference type="ARBA" id="ARBA00007265"/>
    </source>
</evidence>
<dbReference type="SUPFAM" id="SSF81891">
    <property type="entry name" value="Poly A polymerase C-terminal region-like"/>
    <property type="match status" value="1"/>
</dbReference>
<dbReference type="InterPro" id="IPR043519">
    <property type="entry name" value="NT_sf"/>
</dbReference>
<keyword evidence="5" id="KW-0819">tRNA processing</keyword>
<organism evidence="14 15">
    <name type="scientific">Syntrophotalea acetylenivorans</name>
    <dbReference type="NCBI Taxonomy" id="1842532"/>
    <lineage>
        <taxon>Bacteria</taxon>
        <taxon>Pseudomonadati</taxon>
        <taxon>Thermodesulfobacteriota</taxon>
        <taxon>Desulfuromonadia</taxon>
        <taxon>Desulfuromonadales</taxon>
        <taxon>Syntrophotaleaceae</taxon>
        <taxon>Syntrophotalea</taxon>
    </lineage>
</organism>
<dbReference type="InterPro" id="IPR032828">
    <property type="entry name" value="PolyA_RNA-bd"/>
</dbReference>
<evidence type="ECO:0000256" key="4">
    <source>
        <dbReference type="ARBA" id="ARBA00022679"/>
    </source>
</evidence>
<dbReference type="SUPFAM" id="SSF81301">
    <property type="entry name" value="Nucleotidyltransferase"/>
    <property type="match status" value="1"/>
</dbReference>
<dbReference type="Pfam" id="PF01743">
    <property type="entry name" value="PolyA_pol"/>
    <property type="match status" value="1"/>
</dbReference>
<evidence type="ECO:0000313" key="14">
    <source>
        <dbReference type="EMBL" id="APG26760.1"/>
    </source>
</evidence>
<keyword evidence="9" id="KW-0460">Magnesium</keyword>
<dbReference type="InterPro" id="IPR002646">
    <property type="entry name" value="PolA_pol_head_dom"/>
</dbReference>
<evidence type="ECO:0000256" key="6">
    <source>
        <dbReference type="ARBA" id="ARBA00022695"/>
    </source>
</evidence>
<evidence type="ECO:0000256" key="7">
    <source>
        <dbReference type="ARBA" id="ARBA00022723"/>
    </source>
</evidence>
<keyword evidence="10 11" id="KW-0694">RNA-binding</keyword>
<dbReference type="CDD" id="cd05398">
    <property type="entry name" value="NT_ClassII-CCAase"/>
    <property type="match status" value="1"/>
</dbReference>
<evidence type="ECO:0000313" key="15">
    <source>
        <dbReference type="Proteomes" id="UP000182517"/>
    </source>
</evidence>
<keyword evidence="3" id="KW-0820">tRNA-binding</keyword>
<dbReference type="AlphaFoldDB" id="A0A1L3GLI6"/>
<evidence type="ECO:0000256" key="8">
    <source>
        <dbReference type="ARBA" id="ARBA00022741"/>
    </source>
</evidence>
<evidence type="ECO:0008006" key="16">
    <source>
        <dbReference type="Google" id="ProtNLM"/>
    </source>
</evidence>
<evidence type="ECO:0000259" key="13">
    <source>
        <dbReference type="Pfam" id="PF12627"/>
    </source>
</evidence>
<proteinExistence type="inferred from homology"/>
<dbReference type="OrthoDB" id="9805698at2"/>
<keyword evidence="15" id="KW-1185">Reference proteome</keyword>
<evidence type="ECO:0000256" key="10">
    <source>
        <dbReference type="ARBA" id="ARBA00022884"/>
    </source>
</evidence>
<accession>A0A1L3GLI6</accession>
<dbReference type="GO" id="GO:0000049">
    <property type="term" value="F:tRNA binding"/>
    <property type="evidence" value="ECO:0007669"/>
    <property type="project" value="UniProtKB-KW"/>
</dbReference>
<feature type="domain" description="tRNA nucleotidyltransferase/poly(A) polymerase RNA and SrmB- binding" evidence="13">
    <location>
        <begin position="173"/>
        <end position="228"/>
    </location>
</feature>